<feature type="transmembrane region" description="Helical" evidence="2">
    <location>
        <begin position="98"/>
        <end position="119"/>
    </location>
</feature>
<dbReference type="InterPro" id="IPR013434">
    <property type="entry name" value="CHP02611"/>
</dbReference>
<dbReference type="EMBL" id="CP001814">
    <property type="protein sequence ID" value="ACZ85469.1"/>
    <property type="molecule type" value="Genomic_DNA"/>
</dbReference>
<protein>
    <recommendedName>
        <fullName evidence="5">TIGR02611 family protein</fullName>
    </recommendedName>
</protein>
<gene>
    <name evidence="3" type="ordered locus">Sros_2493</name>
</gene>
<dbReference type="RefSeq" id="WP_012889214.1">
    <property type="nucleotide sequence ID" value="NC_013595.1"/>
</dbReference>
<evidence type="ECO:0008006" key="5">
    <source>
        <dbReference type="Google" id="ProtNLM"/>
    </source>
</evidence>
<feature type="transmembrane region" description="Helical" evidence="2">
    <location>
        <begin position="125"/>
        <end position="147"/>
    </location>
</feature>
<keyword evidence="4" id="KW-1185">Reference proteome</keyword>
<keyword evidence="2" id="KW-0472">Membrane</keyword>
<keyword evidence="2" id="KW-0812">Transmembrane</keyword>
<sequence length="206" mass="21564">MAISDGVRNTQDGAEWPSETGDAGASRPEPGHTGAPLPGAHDAGAPRSEPGGAGASRSGTGAPWSETGDADVLKDEAARRSGIHGWLDGVRSTRTGHLTLKIVIGVIGAVLVIAGLIMVPFPGPGWLVVFAGLAVLATEFHWAHRLLEFGKQTLSAWTTWLGRQGWPLKILVVFVAAVAATAIVYYGLKLSFGLDLVTETQKLINR</sequence>
<dbReference type="Pfam" id="PF09656">
    <property type="entry name" value="PGPGW"/>
    <property type="match status" value="1"/>
</dbReference>
<accession>D2B2Y9</accession>
<dbReference type="Proteomes" id="UP000002029">
    <property type="component" value="Chromosome"/>
</dbReference>
<organism evidence="3 4">
    <name type="scientific">Streptosporangium roseum (strain ATCC 12428 / DSM 43021 / JCM 3005 / KCTC 9067 / NCIMB 10171 / NRRL 2505 / NI 9100)</name>
    <dbReference type="NCBI Taxonomy" id="479432"/>
    <lineage>
        <taxon>Bacteria</taxon>
        <taxon>Bacillati</taxon>
        <taxon>Actinomycetota</taxon>
        <taxon>Actinomycetes</taxon>
        <taxon>Streptosporangiales</taxon>
        <taxon>Streptosporangiaceae</taxon>
        <taxon>Streptosporangium</taxon>
    </lineage>
</organism>
<evidence type="ECO:0000256" key="1">
    <source>
        <dbReference type="SAM" id="MobiDB-lite"/>
    </source>
</evidence>
<dbReference type="AlphaFoldDB" id="D2B2Y9"/>
<proteinExistence type="predicted"/>
<evidence type="ECO:0000256" key="2">
    <source>
        <dbReference type="SAM" id="Phobius"/>
    </source>
</evidence>
<reference evidence="3 4" key="1">
    <citation type="journal article" date="2010" name="Stand. Genomic Sci.">
        <title>Complete genome sequence of Streptosporangium roseum type strain (NI 9100).</title>
        <authorList>
            <person name="Nolan M."/>
            <person name="Sikorski J."/>
            <person name="Jando M."/>
            <person name="Lucas S."/>
            <person name="Lapidus A."/>
            <person name="Glavina Del Rio T."/>
            <person name="Chen F."/>
            <person name="Tice H."/>
            <person name="Pitluck S."/>
            <person name="Cheng J.F."/>
            <person name="Chertkov O."/>
            <person name="Sims D."/>
            <person name="Meincke L."/>
            <person name="Brettin T."/>
            <person name="Han C."/>
            <person name="Detter J.C."/>
            <person name="Bruce D."/>
            <person name="Goodwin L."/>
            <person name="Land M."/>
            <person name="Hauser L."/>
            <person name="Chang Y.J."/>
            <person name="Jeffries C.D."/>
            <person name="Ivanova N."/>
            <person name="Mavromatis K."/>
            <person name="Mikhailova N."/>
            <person name="Chen A."/>
            <person name="Palaniappan K."/>
            <person name="Chain P."/>
            <person name="Rohde M."/>
            <person name="Goker M."/>
            <person name="Bristow J."/>
            <person name="Eisen J.A."/>
            <person name="Markowitz V."/>
            <person name="Hugenholtz P."/>
            <person name="Kyrpides N.C."/>
            <person name="Klenk H.P."/>
        </authorList>
    </citation>
    <scope>NUCLEOTIDE SEQUENCE [LARGE SCALE GENOMIC DNA]</scope>
    <source>
        <strain evidence="4">ATCC 12428 / DSM 43021 / JCM 3005 / NI 9100</strain>
    </source>
</reference>
<dbReference type="NCBIfam" id="TIGR02611">
    <property type="entry name" value="TIGR02611 family protein"/>
    <property type="match status" value="1"/>
</dbReference>
<dbReference type="KEGG" id="sro:Sros_2493"/>
<feature type="region of interest" description="Disordered" evidence="1">
    <location>
        <begin position="1"/>
        <end position="68"/>
    </location>
</feature>
<name>D2B2Y9_STRRD</name>
<dbReference type="eggNOG" id="ENOG5032ZIV">
    <property type="taxonomic scope" value="Bacteria"/>
</dbReference>
<evidence type="ECO:0000313" key="3">
    <source>
        <dbReference type="EMBL" id="ACZ85469.1"/>
    </source>
</evidence>
<dbReference type="HOGENOM" id="CLU_1331320_0_0_11"/>
<dbReference type="InterPro" id="IPR019099">
    <property type="entry name" value="Uncharacterised_PGPGW_TM"/>
</dbReference>
<keyword evidence="2" id="KW-1133">Transmembrane helix</keyword>
<evidence type="ECO:0000313" key="4">
    <source>
        <dbReference type="Proteomes" id="UP000002029"/>
    </source>
</evidence>
<feature type="transmembrane region" description="Helical" evidence="2">
    <location>
        <begin position="168"/>
        <end position="188"/>
    </location>
</feature>
<dbReference type="STRING" id="479432.Sros_2493"/>